<keyword evidence="1" id="KW-0472">Membrane</keyword>
<evidence type="ECO:0000313" key="4">
    <source>
        <dbReference type="Proteomes" id="UP001454086"/>
    </source>
</evidence>
<feature type="transmembrane region" description="Helical" evidence="1">
    <location>
        <begin position="147"/>
        <end position="163"/>
    </location>
</feature>
<feature type="transmembrane region" description="Helical" evidence="1">
    <location>
        <begin position="90"/>
        <end position="108"/>
    </location>
</feature>
<keyword evidence="3" id="KW-0808">Transferase</keyword>
<evidence type="ECO:0000259" key="2">
    <source>
        <dbReference type="Pfam" id="PF01757"/>
    </source>
</evidence>
<feature type="transmembrane region" description="Helical" evidence="1">
    <location>
        <begin position="26"/>
        <end position="45"/>
    </location>
</feature>
<keyword evidence="1" id="KW-0812">Transmembrane</keyword>
<protein>
    <submittedName>
        <fullName evidence="3">Acyltransferase family protein</fullName>
    </submittedName>
</protein>
<feature type="non-terminal residue" evidence="3">
    <location>
        <position position="1"/>
    </location>
</feature>
<feature type="transmembrane region" description="Helical" evidence="1">
    <location>
        <begin position="240"/>
        <end position="261"/>
    </location>
</feature>
<feature type="transmembrane region" description="Helical" evidence="1">
    <location>
        <begin position="57"/>
        <end position="78"/>
    </location>
</feature>
<keyword evidence="4" id="KW-1185">Reference proteome</keyword>
<dbReference type="InterPro" id="IPR052734">
    <property type="entry name" value="Nod_factor_acetyltransferase"/>
</dbReference>
<evidence type="ECO:0000313" key="3">
    <source>
        <dbReference type="EMBL" id="MEQ2428270.1"/>
    </source>
</evidence>
<comment type="caution">
    <text evidence="3">The sequence shown here is derived from an EMBL/GenBank/DDBJ whole genome shotgun (WGS) entry which is preliminary data.</text>
</comment>
<feature type="transmembrane region" description="Helical" evidence="1">
    <location>
        <begin position="169"/>
        <end position="189"/>
    </location>
</feature>
<reference evidence="3 4" key="1">
    <citation type="submission" date="2024-03" db="EMBL/GenBank/DDBJ databases">
        <title>Human intestinal bacterial collection.</title>
        <authorList>
            <person name="Pauvert C."/>
            <person name="Hitch T.C.A."/>
            <person name="Clavel T."/>
        </authorList>
    </citation>
    <scope>NUCLEOTIDE SEQUENCE [LARGE SCALE GENOMIC DNA]</scope>
    <source>
        <strain evidence="3 4">CLA-SR-H021</strain>
    </source>
</reference>
<feature type="transmembrane region" description="Helical" evidence="1">
    <location>
        <begin position="120"/>
        <end position="140"/>
    </location>
</feature>
<dbReference type="InterPro" id="IPR002656">
    <property type="entry name" value="Acyl_transf_3_dom"/>
</dbReference>
<sequence length="342" mass="39571">QSRAEQSRAEQSRAEQSRAEQSRAEWLDNIKGILILAVVFGHLIGGKTSQEHNIYGILHYLIYSVHMPMFILISGYLSKKKWTYKKMLRNYILPYIIFDLLWVVYSLIRGTVSAAELNVLVPTYVYWYILCLCLMRIVAFTTVLNKIFLPISVVLTIISPLIGKDIWLVLSLGRVALLYPMFYLGRSYLKEFVSKAREKKITMVILMSACICGELLLLRNHITDITWASHDYPLNMTECLLKYVFMFFVVGVFTGLVALVPNRKIFLTKWGRNSLLVYLIHSFVIDVLKVVFGKINVEWNTPFCFAAVLTAVIITEFLSNERLKKLYDVMMLKIYIIFNLSE</sequence>
<dbReference type="GO" id="GO:0016746">
    <property type="term" value="F:acyltransferase activity"/>
    <property type="evidence" value="ECO:0007669"/>
    <property type="project" value="UniProtKB-KW"/>
</dbReference>
<gene>
    <name evidence="3" type="ORF">WMQ36_25260</name>
</gene>
<keyword evidence="3" id="KW-0012">Acyltransferase</keyword>
<feature type="domain" description="Acyltransferase 3" evidence="2">
    <location>
        <begin position="25"/>
        <end position="314"/>
    </location>
</feature>
<keyword evidence="1" id="KW-1133">Transmembrane helix</keyword>
<feature type="transmembrane region" description="Helical" evidence="1">
    <location>
        <begin position="299"/>
        <end position="318"/>
    </location>
</feature>
<dbReference type="RefSeq" id="WP_349118687.1">
    <property type="nucleotide sequence ID" value="NZ_JBBMFM010000165.1"/>
</dbReference>
<evidence type="ECO:0000256" key="1">
    <source>
        <dbReference type="SAM" id="Phobius"/>
    </source>
</evidence>
<dbReference type="Proteomes" id="UP001454086">
    <property type="component" value="Unassembled WGS sequence"/>
</dbReference>
<dbReference type="PANTHER" id="PTHR37312:SF1">
    <property type="entry name" value="MEMBRANE-BOUND ACYLTRANSFERASE YKRP-RELATED"/>
    <property type="match status" value="1"/>
</dbReference>
<accession>A0ABV1DD09</accession>
<feature type="transmembrane region" description="Helical" evidence="1">
    <location>
        <begin position="273"/>
        <end position="293"/>
    </location>
</feature>
<name>A0ABV1DD09_9FIRM</name>
<organism evidence="3 4">
    <name type="scientific">Enterocloster hominis</name>
    <name type="common">ex Hitch et al. 2024</name>
    <dbReference type="NCBI Taxonomy" id="1917870"/>
    <lineage>
        <taxon>Bacteria</taxon>
        <taxon>Bacillati</taxon>
        <taxon>Bacillota</taxon>
        <taxon>Clostridia</taxon>
        <taxon>Lachnospirales</taxon>
        <taxon>Lachnospiraceae</taxon>
        <taxon>Enterocloster</taxon>
    </lineage>
</organism>
<dbReference type="PANTHER" id="PTHR37312">
    <property type="entry name" value="MEMBRANE-BOUND ACYLTRANSFERASE YKRP-RELATED"/>
    <property type="match status" value="1"/>
</dbReference>
<proteinExistence type="predicted"/>
<feature type="transmembrane region" description="Helical" evidence="1">
    <location>
        <begin position="201"/>
        <end position="220"/>
    </location>
</feature>
<dbReference type="Pfam" id="PF01757">
    <property type="entry name" value="Acyl_transf_3"/>
    <property type="match status" value="1"/>
</dbReference>
<dbReference type="EMBL" id="JBBMFM010000165">
    <property type="protein sequence ID" value="MEQ2428270.1"/>
    <property type="molecule type" value="Genomic_DNA"/>
</dbReference>